<comment type="caution">
    <text evidence="1">The sequence shown here is derived from an EMBL/GenBank/DDBJ whole genome shotgun (WGS) entry which is preliminary data.</text>
</comment>
<dbReference type="EMBL" id="CAJJDM010000001">
    <property type="protein sequence ID" value="CAD8043215.1"/>
    <property type="molecule type" value="Genomic_DNA"/>
</dbReference>
<gene>
    <name evidence="1" type="ORF">PPRIM_AZ9-3.1.T0040439</name>
</gene>
<protein>
    <submittedName>
        <fullName evidence="1">Uncharacterized protein</fullName>
    </submittedName>
</protein>
<dbReference type="AlphaFoldDB" id="A0A8S1JNC3"/>
<organism evidence="1 2">
    <name type="scientific">Paramecium primaurelia</name>
    <dbReference type="NCBI Taxonomy" id="5886"/>
    <lineage>
        <taxon>Eukaryota</taxon>
        <taxon>Sar</taxon>
        <taxon>Alveolata</taxon>
        <taxon>Ciliophora</taxon>
        <taxon>Intramacronucleata</taxon>
        <taxon>Oligohymenophorea</taxon>
        <taxon>Peniculida</taxon>
        <taxon>Parameciidae</taxon>
        <taxon>Paramecium</taxon>
    </lineage>
</organism>
<evidence type="ECO:0000313" key="1">
    <source>
        <dbReference type="EMBL" id="CAD8043215.1"/>
    </source>
</evidence>
<reference evidence="1" key="1">
    <citation type="submission" date="2021-01" db="EMBL/GenBank/DDBJ databases">
        <authorList>
            <consortium name="Genoscope - CEA"/>
            <person name="William W."/>
        </authorList>
    </citation>
    <scope>NUCLEOTIDE SEQUENCE</scope>
</reference>
<proteinExistence type="predicted"/>
<keyword evidence="2" id="KW-1185">Reference proteome</keyword>
<sequence>MSNSSNVIGIQYNCFQKRAETKEIDLSFNFVTNNNSFDNDQIPRTYFSRIMSRRKYTKRIDTQESSMNIRKQIRFPTLQSKQTIQKTEIGKSIGFQIQPVQIQLKICNAKPPESFTIEELQDQRRAYCLKQYRKYQQQRLFQQMILKNLSIKETIQTWVQSQKK</sequence>
<dbReference type="OMA" id="IGIQYNC"/>
<dbReference type="Proteomes" id="UP000688137">
    <property type="component" value="Unassembled WGS sequence"/>
</dbReference>
<name>A0A8S1JNC3_PARPR</name>
<accession>A0A8S1JNC3</accession>
<evidence type="ECO:0000313" key="2">
    <source>
        <dbReference type="Proteomes" id="UP000688137"/>
    </source>
</evidence>